<dbReference type="EC" id="4.4.1.8" evidence="6"/>
<comment type="caution">
    <text evidence="6">The sequence shown here is derived from an EMBL/GenBank/DDBJ whole genome shotgun (WGS) entry which is preliminary data.</text>
</comment>
<dbReference type="GO" id="GO:0003962">
    <property type="term" value="F:cystathionine gamma-synthase activity"/>
    <property type="evidence" value="ECO:0007669"/>
    <property type="project" value="TreeGrafter"/>
</dbReference>
<proteinExistence type="inferred from homology"/>
<dbReference type="GO" id="GO:0004123">
    <property type="term" value="F:cystathionine gamma-lyase activity"/>
    <property type="evidence" value="ECO:0007669"/>
    <property type="project" value="TreeGrafter"/>
</dbReference>
<dbReference type="SUPFAM" id="SSF53383">
    <property type="entry name" value="PLP-dependent transferases"/>
    <property type="match status" value="1"/>
</dbReference>
<dbReference type="EMBL" id="JACHDZ010000001">
    <property type="protein sequence ID" value="MBB5342956.1"/>
    <property type="molecule type" value="Genomic_DNA"/>
</dbReference>
<evidence type="ECO:0000256" key="5">
    <source>
        <dbReference type="RuleBase" id="RU362118"/>
    </source>
</evidence>
<protein>
    <submittedName>
        <fullName evidence="6">Cystathionine gamma-lyase/cystathionine beta-lyase/cystathionine gamma-lyase/homocysteine desulfhydrase</fullName>
        <ecNumber evidence="6">4.4.1.1</ecNumber>
        <ecNumber evidence="6">4.4.1.2</ecNumber>
        <ecNumber evidence="6">4.4.1.8</ecNumber>
    </submittedName>
</protein>
<evidence type="ECO:0000256" key="4">
    <source>
        <dbReference type="PIRSR" id="PIRSR001434-2"/>
    </source>
</evidence>
<dbReference type="GO" id="GO:0030170">
    <property type="term" value="F:pyridoxal phosphate binding"/>
    <property type="evidence" value="ECO:0007669"/>
    <property type="project" value="InterPro"/>
</dbReference>
<dbReference type="InterPro" id="IPR054542">
    <property type="entry name" value="Cys_met_metab_PP"/>
</dbReference>
<dbReference type="PIRSF" id="PIRSF001434">
    <property type="entry name" value="CGS"/>
    <property type="match status" value="1"/>
</dbReference>
<gene>
    <name evidence="6" type="ORF">HDF10_000906</name>
</gene>
<dbReference type="EC" id="4.4.1.2" evidence="6"/>
<dbReference type="EC" id="4.4.1.1" evidence="6"/>
<dbReference type="Pfam" id="PF01053">
    <property type="entry name" value="Cys_Met_Meta_PP"/>
    <property type="match status" value="1"/>
</dbReference>
<keyword evidence="3 4" id="KW-0663">Pyridoxal phosphate</keyword>
<name>A0A7W8J5K6_9BACT</name>
<reference evidence="6 7" key="1">
    <citation type="submission" date="2020-08" db="EMBL/GenBank/DDBJ databases">
        <title>Genomic Encyclopedia of Type Strains, Phase IV (KMG-V): Genome sequencing to study the core and pangenomes of soil and plant-associated prokaryotes.</title>
        <authorList>
            <person name="Whitman W."/>
        </authorList>
    </citation>
    <scope>NUCLEOTIDE SEQUENCE [LARGE SCALE GENOMIC DNA]</scope>
    <source>
        <strain evidence="6 7">M8US30</strain>
    </source>
</reference>
<evidence type="ECO:0000313" key="6">
    <source>
        <dbReference type="EMBL" id="MBB5342956.1"/>
    </source>
</evidence>
<dbReference type="AlphaFoldDB" id="A0A7W8J5K6"/>
<evidence type="ECO:0000256" key="2">
    <source>
        <dbReference type="ARBA" id="ARBA00009077"/>
    </source>
</evidence>
<dbReference type="PROSITE" id="PS00868">
    <property type="entry name" value="CYS_MET_METAB_PP"/>
    <property type="match status" value="1"/>
</dbReference>
<evidence type="ECO:0000256" key="1">
    <source>
        <dbReference type="ARBA" id="ARBA00001933"/>
    </source>
</evidence>
<evidence type="ECO:0000313" key="7">
    <source>
        <dbReference type="Proteomes" id="UP000569092"/>
    </source>
</evidence>
<dbReference type="InterPro" id="IPR015424">
    <property type="entry name" value="PyrdxlP-dep_Trfase"/>
</dbReference>
<dbReference type="FunFam" id="3.40.640.10:FF:000009">
    <property type="entry name" value="Cystathionine gamma-synthase homolog"/>
    <property type="match status" value="1"/>
</dbReference>
<dbReference type="GO" id="GO:0019346">
    <property type="term" value="P:transsulfuration"/>
    <property type="evidence" value="ECO:0007669"/>
    <property type="project" value="InterPro"/>
</dbReference>
<comment type="cofactor">
    <cofactor evidence="1 5">
        <name>pyridoxal 5'-phosphate</name>
        <dbReference type="ChEBI" id="CHEBI:597326"/>
    </cofactor>
</comment>
<accession>A0A7W8J5K6</accession>
<dbReference type="FunFam" id="3.90.1150.10:FF:000033">
    <property type="entry name" value="Cystathionine gamma-synthase"/>
    <property type="match status" value="1"/>
</dbReference>
<feature type="modified residue" description="N6-(pyridoxal phosphate)lysine" evidence="4">
    <location>
        <position position="202"/>
    </location>
</feature>
<dbReference type="InterPro" id="IPR000277">
    <property type="entry name" value="Cys/Met-Metab_PyrdxlP-dep_enz"/>
</dbReference>
<dbReference type="GO" id="GO:0019343">
    <property type="term" value="P:cysteine biosynthetic process via cystathionine"/>
    <property type="evidence" value="ECO:0007669"/>
    <property type="project" value="TreeGrafter"/>
</dbReference>
<evidence type="ECO:0000256" key="3">
    <source>
        <dbReference type="ARBA" id="ARBA00022898"/>
    </source>
</evidence>
<dbReference type="GO" id="GO:0009086">
    <property type="term" value="P:methionine biosynthetic process"/>
    <property type="evidence" value="ECO:0007669"/>
    <property type="project" value="UniProtKB-ARBA"/>
</dbReference>
<dbReference type="Proteomes" id="UP000569092">
    <property type="component" value="Unassembled WGS sequence"/>
</dbReference>
<dbReference type="Gene3D" id="3.90.1150.10">
    <property type="entry name" value="Aspartate Aminotransferase, domain 1"/>
    <property type="match status" value="1"/>
</dbReference>
<dbReference type="InterPro" id="IPR015422">
    <property type="entry name" value="PyrdxlP-dep_Trfase_small"/>
</dbReference>
<dbReference type="Gene3D" id="3.40.640.10">
    <property type="entry name" value="Type I PLP-dependent aspartate aminotransferase-like (Major domain)"/>
    <property type="match status" value="1"/>
</dbReference>
<dbReference type="GO" id="GO:0047982">
    <property type="term" value="F:homocysteine desulfhydrase activity"/>
    <property type="evidence" value="ECO:0007669"/>
    <property type="project" value="UniProtKB-EC"/>
</dbReference>
<comment type="similarity">
    <text evidence="2 5">Belongs to the trans-sulfuration enzymes family.</text>
</comment>
<dbReference type="InterPro" id="IPR015421">
    <property type="entry name" value="PyrdxlP-dep_Trfase_major"/>
</dbReference>
<organism evidence="6 7">
    <name type="scientific">Tunturiibacter lichenicola</name>
    <dbReference type="NCBI Taxonomy" id="2051959"/>
    <lineage>
        <taxon>Bacteria</taxon>
        <taxon>Pseudomonadati</taxon>
        <taxon>Acidobacteriota</taxon>
        <taxon>Terriglobia</taxon>
        <taxon>Terriglobales</taxon>
        <taxon>Acidobacteriaceae</taxon>
        <taxon>Tunturiibacter</taxon>
    </lineage>
</organism>
<keyword evidence="6" id="KW-0456">Lyase</keyword>
<dbReference type="PANTHER" id="PTHR11808">
    <property type="entry name" value="TRANS-SULFURATION ENZYME FAMILY MEMBER"/>
    <property type="match status" value="1"/>
</dbReference>
<sequence>MTEAKKRAGFATRAIHDGQAPDELTGAVNVPIYLTSTYQQEEIGKNKGHEYARLTNPTRDALEESLCSLEGGTSAHVFGSGMAAITALCTMMKSGDHVVCSDNVYGGTGRLFDKVLTNYGLTFTYVDTSVAENVAAAITPATKLVHIETPTNPMMSLTDIGAVARICHAKGVELSVDNTFLSPYLQQPIALGADIVMHSTTKFLNGHSDGLGGVLICTKPEHADTFRFVQKCTGGILSPFESYLLLRGVKTLAVRMKQHDANGRVVAEFLKGHAKVQQVFYPGLVEHPQHELAKRQQHGFGSMISMELGSLEKANRFAKALRLGLLAESLGGVETLICHPATMTHAAVGAEGRTRLGITDGLMRVSVGIEDVEDIVTDLGQALDTI</sequence>
<dbReference type="PANTHER" id="PTHR11808:SF15">
    <property type="entry name" value="CYSTATHIONINE GAMMA-LYASE"/>
    <property type="match status" value="1"/>
</dbReference>
<dbReference type="CDD" id="cd00614">
    <property type="entry name" value="CGS_like"/>
    <property type="match status" value="1"/>
</dbReference>
<dbReference type="GO" id="GO:0005737">
    <property type="term" value="C:cytoplasm"/>
    <property type="evidence" value="ECO:0007669"/>
    <property type="project" value="TreeGrafter"/>
</dbReference>